<proteinExistence type="predicted"/>
<name>A0ABV0BSC9_9SPHI</name>
<evidence type="ECO:0000256" key="4">
    <source>
        <dbReference type="PROSITE-ProRule" id="PRU00277"/>
    </source>
</evidence>
<dbReference type="EC" id="5.2.1.8" evidence="2 4"/>
<keyword evidence="5" id="KW-0732">Signal</keyword>
<organism evidence="7 8">
    <name type="scientific">Sphingobacterium kitahiroshimense</name>
    <dbReference type="NCBI Taxonomy" id="470446"/>
    <lineage>
        <taxon>Bacteria</taxon>
        <taxon>Pseudomonadati</taxon>
        <taxon>Bacteroidota</taxon>
        <taxon>Sphingobacteriia</taxon>
        <taxon>Sphingobacteriales</taxon>
        <taxon>Sphingobacteriaceae</taxon>
        <taxon>Sphingobacterium</taxon>
    </lineage>
</organism>
<evidence type="ECO:0000259" key="6">
    <source>
        <dbReference type="PROSITE" id="PS50059"/>
    </source>
</evidence>
<dbReference type="InterPro" id="IPR046357">
    <property type="entry name" value="PPIase_dom_sf"/>
</dbReference>
<evidence type="ECO:0000256" key="2">
    <source>
        <dbReference type="ARBA" id="ARBA00013194"/>
    </source>
</evidence>
<dbReference type="RefSeq" id="WP_346580967.1">
    <property type="nucleotide sequence ID" value="NZ_JBDJLH010000003.1"/>
</dbReference>
<reference evidence="7 8" key="1">
    <citation type="submission" date="2024-04" db="EMBL/GenBank/DDBJ databases">
        <title>WGS of bacteria from Torrens River.</title>
        <authorList>
            <person name="Wyrsch E.R."/>
            <person name="Drigo B."/>
        </authorList>
    </citation>
    <scope>NUCLEOTIDE SEQUENCE [LARGE SCALE GENOMIC DNA]</scope>
    <source>
        <strain evidence="7 8">TWI391</strain>
    </source>
</reference>
<dbReference type="Proteomes" id="UP001409291">
    <property type="component" value="Unassembled WGS sequence"/>
</dbReference>
<feature type="chain" id="PRO_5046284693" description="peptidylprolyl isomerase" evidence="5">
    <location>
        <begin position="20"/>
        <end position="191"/>
    </location>
</feature>
<keyword evidence="4 7" id="KW-0413">Isomerase</keyword>
<keyword evidence="8" id="KW-1185">Reference proteome</keyword>
<evidence type="ECO:0000313" key="7">
    <source>
        <dbReference type="EMBL" id="MEN5376938.1"/>
    </source>
</evidence>
<dbReference type="GO" id="GO:0016853">
    <property type="term" value="F:isomerase activity"/>
    <property type="evidence" value="ECO:0007669"/>
    <property type="project" value="UniProtKB-KW"/>
</dbReference>
<feature type="domain" description="PPIase FKBP-type" evidence="6">
    <location>
        <begin position="92"/>
        <end position="191"/>
    </location>
</feature>
<comment type="caution">
    <text evidence="7">The sequence shown here is derived from an EMBL/GenBank/DDBJ whole genome shotgun (WGS) entry which is preliminary data.</text>
</comment>
<dbReference type="Gene3D" id="3.10.50.40">
    <property type="match status" value="1"/>
</dbReference>
<gene>
    <name evidence="7" type="ORF">ABE541_06660</name>
</gene>
<dbReference type="PROSITE" id="PS51257">
    <property type="entry name" value="PROKAR_LIPOPROTEIN"/>
    <property type="match status" value="1"/>
</dbReference>
<accession>A0ABV0BSC9</accession>
<sequence>MKNFTKIFFGMLAMIIALASCSKNDDNYFDANKQFELEAQSIKTFVSSKLPLAVLDTNSGIWYQMISEGDGVYQYIAKDSTIYGQTKKVPVAPKISVRYTGQLLDGTVFDQNQSQEGMTGFLTQYIPAWQIAFFPKKIGDLNLGGLTVKGLSKGTKIRIITPSYWAYQNMSNGKIPSNSPLDFMIEVVDIK</sequence>
<evidence type="ECO:0000256" key="1">
    <source>
        <dbReference type="ARBA" id="ARBA00000971"/>
    </source>
</evidence>
<dbReference type="SUPFAM" id="SSF54534">
    <property type="entry name" value="FKBP-like"/>
    <property type="match status" value="1"/>
</dbReference>
<evidence type="ECO:0000256" key="3">
    <source>
        <dbReference type="ARBA" id="ARBA00023110"/>
    </source>
</evidence>
<protein>
    <recommendedName>
        <fullName evidence="2 4">peptidylprolyl isomerase</fullName>
        <ecNumber evidence="2 4">5.2.1.8</ecNumber>
    </recommendedName>
</protein>
<comment type="catalytic activity">
    <reaction evidence="1 4">
        <text>[protein]-peptidylproline (omega=180) = [protein]-peptidylproline (omega=0)</text>
        <dbReference type="Rhea" id="RHEA:16237"/>
        <dbReference type="Rhea" id="RHEA-COMP:10747"/>
        <dbReference type="Rhea" id="RHEA-COMP:10748"/>
        <dbReference type="ChEBI" id="CHEBI:83833"/>
        <dbReference type="ChEBI" id="CHEBI:83834"/>
        <dbReference type="EC" id="5.2.1.8"/>
    </reaction>
</comment>
<evidence type="ECO:0000256" key="5">
    <source>
        <dbReference type="SAM" id="SignalP"/>
    </source>
</evidence>
<dbReference type="InterPro" id="IPR001179">
    <property type="entry name" value="PPIase_FKBP_dom"/>
</dbReference>
<dbReference type="PROSITE" id="PS50059">
    <property type="entry name" value="FKBP_PPIASE"/>
    <property type="match status" value="1"/>
</dbReference>
<dbReference type="EMBL" id="JBDJNQ010000002">
    <property type="protein sequence ID" value="MEN5376938.1"/>
    <property type="molecule type" value="Genomic_DNA"/>
</dbReference>
<keyword evidence="3 4" id="KW-0697">Rotamase</keyword>
<feature type="signal peptide" evidence="5">
    <location>
        <begin position="1"/>
        <end position="19"/>
    </location>
</feature>
<evidence type="ECO:0000313" key="8">
    <source>
        <dbReference type="Proteomes" id="UP001409291"/>
    </source>
</evidence>